<evidence type="ECO:0000313" key="1">
    <source>
        <dbReference type="EMBL" id="ABW26090.1"/>
    </source>
</evidence>
<gene>
    <name evidence="1" type="ordered locus">AM1_1050</name>
</gene>
<reference evidence="1 2" key="1">
    <citation type="journal article" date="2008" name="Proc. Natl. Acad. Sci. U.S.A.">
        <title>Niche adaptation and genome expansion in the chlorophyll d-producing cyanobacterium Acaryochloris marina.</title>
        <authorList>
            <person name="Swingley W.D."/>
            <person name="Chen M."/>
            <person name="Cheung P.C."/>
            <person name="Conrad A.L."/>
            <person name="Dejesa L.C."/>
            <person name="Hao J."/>
            <person name="Honchak B.M."/>
            <person name="Karbach L.E."/>
            <person name="Kurdoglu A."/>
            <person name="Lahiri S."/>
            <person name="Mastrian S.D."/>
            <person name="Miyashita H."/>
            <person name="Page L."/>
            <person name="Ramakrishna P."/>
            <person name="Satoh S."/>
            <person name="Sattley W.M."/>
            <person name="Shimada Y."/>
            <person name="Taylor H.L."/>
            <person name="Tomo T."/>
            <person name="Tsuchiya T."/>
            <person name="Wang Z.T."/>
            <person name="Raymond J."/>
            <person name="Mimuro M."/>
            <person name="Blankenship R.E."/>
            <person name="Touchman J.W."/>
        </authorList>
    </citation>
    <scope>NUCLEOTIDE SEQUENCE [LARGE SCALE GENOMIC DNA]</scope>
    <source>
        <strain evidence="2">MBIC 11017</strain>
    </source>
</reference>
<dbReference type="Proteomes" id="UP000000268">
    <property type="component" value="Chromosome"/>
</dbReference>
<organism evidence="1 2">
    <name type="scientific">Acaryochloris marina (strain MBIC 11017)</name>
    <dbReference type="NCBI Taxonomy" id="329726"/>
    <lineage>
        <taxon>Bacteria</taxon>
        <taxon>Bacillati</taxon>
        <taxon>Cyanobacteriota</taxon>
        <taxon>Cyanophyceae</taxon>
        <taxon>Acaryochloridales</taxon>
        <taxon>Acaryochloridaceae</taxon>
        <taxon>Acaryochloris</taxon>
    </lineage>
</organism>
<dbReference type="AlphaFoldDB" id="B0C1S4"/>
<keyword evidence="2" id="KW-1185">Reference proteome</keyword>
<proteinExistence type="predicted"/>
<protein>
    <submittedName>
        <fullName evidence="1">Uncharacterized protein</fullName>
    </submittedName>
</protein>
<dbReference type="KEGG" id="amr:AM1_1050"/>
<dbReference type="EMBL" id="CP000828">
    <property type="protein sequence ID" value="ABW26090.1"/>
    <property type="molecule type" value="Genomic_DNA"/>
</dbReference>
<dbReference type="HOGENOM" id="CLU_1736523_0_0_3"/>
<name>B0C1S4_ACAM1</name>
<accession>B0C1S4</accession>
<dbReference type="eggNOG" id="ENOG5032Z64">
    <property type="taxonomic scope" value="Bacteria"/>
</dbReference>
<evidence type="ECO:0000313" key="2">
    <source>
        <dbReference type="Proteomes" id="UP000000268"/>
    </source>
</evidence>
<sequence>MVECSSLGEKFGGPQALPPRRDVAYFVDEETAQEDARMFADYKNTINSDDPSLVKRYSELLHKQANLHRHVPFAWDHDMFKGLIRWAVLEWGKPGREDMAYFLDPKIAQEDAKAFSILRDRRLYSSEEQIRKLYATTHKVAERTIHPVHS</sequence>